<dbReference type="Proteomes" id="UP000179769">
    <property type="component" value="Unassembled WGS sequence"/>
</dbReference>
<dbReference type="Pfam" id="PF06108">
    <property type="entry name" value="DUF952"/>
    <property type="match status" value="1"/>
</dbReference>
<dbReference type="SUPFAM" id="SSF56399">
    <property type="entry name" value="ADP-ribosylation"/>
    <property type="match status" value="1"/>
</dbReference>
<dbReference type="PANTHER" id="PTHR34129:SF1">
    <property type="entry name" value="DUF952 DOMAIN-CONTAINING PROTEIN"/>
    <property type="match status" value="1"/>
</dbReference>
<dbReference type="PANTHER" id="PTHR34129">
    <property type="entry name" value="BLR1139 PROTEIN"/>
    <property type="match status" value="1"/>
</dbReference>
<evidence type="ECO:0000313" key="2">
    <source>
        <dbReference type="Proteomes" id="UP000179769"/>
    </source>
</evidence>
<dbReference type="Gene3D" id="3.20.170.20">
    <property type="entry name" value="Protein of unknown function DUF952"/>
    <property type="match status" value="1"/>
</dbReference>
<dbReference type="EMBL" id="MAXA01000001">
    <property type="protein sequence ID" value="OHV46836.1"/>
    <property type="molecule type" value="Genomic_DNA"/>
</dbReference>
<evidence type="ECO:0000313" key="1">
    <source>
        <dbReference type="EMBL" id="OHV46836.1"/>
    </source>
</evidence>
<accession>A0A1S1RL69</accession>
<reference evidence="2" key="1">
    <citation type="submission" date="2016-07" db="EMBL/GenBank/DDBJ databases">
        <title>Frankia sp. NRRL B-16219 Genome sequencing.</title>
        <authorList>
            <person name="Ghodhbane-Gtari F."/>
            <person name="Swanson E."/>
            <person name="Gueddou A."/>
            <person name="Louati M."/>
            <person name="Nouioui I."/>
            <person name="Hezbri K."/>
            <person name="Abebe-Akele F."/>
            <person name="Simpson S."/>
            <person name="Morris K."/>
            <person name="Thomas K."/>
            <person name="Gtari M."/>
            <person name="Tisa L.S."/>
        </authorList>
    </citation>
    <scope>NUCLEOTIDE SEQUENCE [LARGE SCALE GENOMIC DNA]</scope>
    <source>
        <strain evidence="2">NRRL B-16219</strain>
    </source>
</reference>
<dbReference type="RefSeq" id="WP_071059302.1">
    <property type="nucleotide sequence ID" value="NZ_JBFLUH010000066.1"/>
</dbReference>
<dbReference type="OrthoDB" id="5638018at2"/>
<gene>
    <name evidence="1" type="ORF">BBK14_00755</name>
</gene>
<dbReference type="AlphaFoldDB" id="A0A1S1RL69"/>
<dbReference type="InterPro" id="IPR009297">
    <property type="entry name" value="DUF952"/>
</dbReference>
<comment type="caution">
    <text evidence="1">The sequence shown here is derived from an EMBL/GenBank/DDBJ whole genome shotgun (WGS) entry which is preliminary data.</text>
</comment>
<protein>
    <recommendedName>
        <fullName evidence="3">Glutathione S-transferase</fullName>
    </recommendedName>
</protein>
<organism evidence="1 2">
    <name type="scientific">Parafrankia soli</name>
    <dbReference type="NCBI Taxonomy" id="2599596"/>
    <lineage>
        <taxon>Bacteria</taxon>
        <taxon>Bacillati</taxon>
        <taxon>Actinomycetota</taxon>
        <taxon>Actinomycetes</taxon>
        <taxon>Frankiales</taxon>
        <taxon>Frankiaceae</taxon>
        <taxon>Parafrankia</taxon>
    </lineage>
</organism>
<name>A0A1S1RL69_9ACTN</name>
<keyword evidence="2" id="KW-1185">Reference proteome</keyword>
<evidence type="ECO:0008006" key="3">
    <source>
        <dbReference type="Google" id="ProtNLM"/>
    </source>
</evidence>
<sequence>MICHLVGRDAWAVGPANYHPPSLDAEGFIHFSAPEQVLETASRYYSGRSDLLLLVVDPERLTAPLRWEPASGEDDRGGALFPHLYGMIDPEAVRAVVPLPPTAEGTFAVMPGLW</sequence>
<proteinExistence type="predicted"/>